<dbReference type="Proteomes" id="UP001617511">
    <property type="component" value="Unassembled WGS sequence"/>
</dbReference>
<name>A0ABW8FH80_9ACTN</name>
<dbReference type="RefSeq" id="WP_359635360.1">
    <property type="nucleotide sequence ID" value="NZ_JBEYEN010000008.1"/>
</dbReference>
<evidence type="ECO:0000256" key="1">
    <source>
        <dbReference type="SAM" id="MobiDB-lite"/>
    </source>
</evidence>
<evidence type="ECO:0000313" key="2">
    <source>
        <dbReference type="EMBL" id="MFJ4081422.1"/>
    </source>
</evidence>
<dbReference type="EMBL" id="JBIVGG010000009">
    <property type="protein sequence ID" value="MFJ4081422.1"/>
    <property type="molecule type" value="Genomic_DNA"/>
</dbReference>
<organism evidence="2 3">
    <name type="scientific">Streptomyces iakyrus</name>
    <dbReference type="NCBI Taxonomy" id="68219"/>
    <lineage>
        <taxon>Bacteria</taxon>
        <taxon>Bacillati</taxon>
        <taxon>Actinomycetota</taxon>
        <taxon>Actinomycetes</taxon>
        <taxon>Kitasatosporales</taxon>
        <taxon>Streptomycetaceae</taxon>
        <taxon>Streptomyces</taxon>
    </lineage>
</organism>
<protein>
    <submittedName>
        <fullName evidence="2">Uncharacterized protein</fullName>
    </submittedName>
</protein>
<accession>A0ABW8FH80</accession>
<gene>
    <name evidence="2" type="ORF">ACIP2Z_20990</name>
</gene>
<sequence length="53" mass="5597">MASLRTPGDGSRDSTLGHPLRHTSGSADHQDLLGAKGIELTYPAGRLPGIWTQ</sequence>
<reference evidence="2 3" key="1">
    <citation type="submission" date="2024-10" db="EMBL/GenBank/DDBJ databases">
        <title>The Natural Products Discovery Center: Release of the First 8490 Sequenced Strains for Exploring Actinobacteria Biosynthetic Diversity.</title>
        <authorList>
            <person name="Kalkreuter E."/>
            <person name="Kautsar S.A."/>
            <person name="Yang D."/>
            <person name="Bader C.D."/>
            <person name="Teijaro C.N."/>
            <person name="Fluegel L."/>
            <person name="Davis C.M."/>
            <person name="Simpson J.R."/>
            <person name="Lauterbach L."/>
            <person name="Steele A.D."/>
            <person name="Gui C."/>
            <person name="Meng S."/>
            <person name="Li G."/>
            <person name="Viehrig K."/>
            <person name="Ye F."/>
            <person name="Su P."/>
            <person name="Kiefer A.F."/>
            <person name="Nichols A."/>
            <person name="Cepeda A.J."/>
            <person name="Yan W."/>
            <person name="Fan B."/>
            <person name="Jiang Y."/>
            <person name="Adhikari A."/>
            <person name="Zheng C.-J."/>
            <person name="Schuster L."/>
            <person name="Cowan T.M."/>
            <person name="Smanski M.J."/>
            <person name="Chevrette M.G."/>
            <person name="De Carvalho L.P.S."/>
            <person name="Shen B."/>
        </authorList>
    </citation>
    <scope>NUCLEOTIDE SEQUENCE [LARGE SCALE GENOMIC DNA]</scope>
    <source>
        <strain evidence="2 3">NPDC089932</strain>
    </source>
</reference>
<evidence type="ECO:0000313" key="3">
    <source>
        <dbReference type="Proteomes" id="UP001617511"/>
    </source>
</evidence>
<proteinExistence type="predicted"/>
<comment type="caution">
    <text evidence="2">The sequence shown here is derived from an EMBL/GenBank/DDBJ whole genome shotgun (WGS) entry which is preliminary data.</text>
</comment>
<feature type="region of interest" description="Disordered" evidence="1">
    <location>
        <begin position="1"/>
        <end position="30"/>
    </location>
</feature>
<keyword evidence="3" id="KW-1185">Reference proteome</keyword>